<protein>
    <submittedName>
        <fullName evidence="1">Uncharacterized protein</fullName>
    </submittedName>
</protein>
<sequence length="285" mass="31473">MGCVSSKLFKKELHQQIIFNNGGHCVDHVVSLTSSTYGALKLDCNNQHQQQPPLQQEQKQEPIKEIVEESKRLQPISPTKEDPEVVNTWELMGDLEEGVPVSSQTKRSPNSRVLLRGFADLDLRSPLKFLNQIGSPRKAKSYGGKENKVKRSSDFSPRPVLKANNSSGNSCKAVLRLSYPVKASPVGAKTENFRRESGFSPRRKSRRLIGGADQVVKLEEEGKLEILFDGIPKGLAGGCEGCAGVRFVMCVECNGSCKVLHEELKKMVRCGECNENGLMQCPICC</sequence>
<dbReference type="Proteomes" id="UP000309997">
    <property type="component" value="Unassembled WGS sequence"/>
</dbReference>
<evidence type="ECO:0000313" key="2">
    <source>
        <dbReference type="Proteomes" id="UP000309997"/>
    </source>
</evidence>
<accession>A0ACC4AT75</accession>
<dbReference type="EMBL" id="RCHU02000016">
    <property type="protein sequence ID" value="KAL3569390.1"/>
    <property type="molecule type" value="Genomic_DNA"/>
</dbReference>
<gene>
    <name evidence="1" type="ORF">D5086_029280</name>
</gene>
<comment type="caution">
    <text evidence="1">The sequence shown here is derived from an EMBL/GenBank/DDBJ whole genome shotgun (WGS) entry which is preliminary data.</text>
</comment>
<reference evidence="1 2" key="1">
    <citation type="journal article" date="2024" name="Plant Biotechnol. J.">
        <title>Genome and CRISPR/Cas9 system of a widespread forest tree (Populus alba) in the world.</title>
        <authorList>
            <person name="Liu Y.J."/>
            <person name="Jiang P.F."/>
            <person name="Han X.M."/>
            <person name="Li X.Y."/>
            <person name="Wang H.M."/>
            <person name="Wang Y.J."/>
            <person name="Wang X.X."/>
            <person name="Zeng Q.Y."/>
        </authorList>
    </citation>
    <scope>NUCLEOTIDE SEQUENCE [LARGE SCALE GENOMIC DNA]</scope>
    <source>
        <strain evidence="2">cv. PAL-ZL1</strain>
    </source>
</reference>
<keyword evidence="2" id="KW-1185">Reference proteome</keyword>
<evidence type="ECO:0000313" key="1">
    <source>
        <dbReference type="EMBL" id="KAL3569390.1"/>
    </source>
</evidence>
<name>A0ACC4AT75_POPAL</name>
<organism evidence="1 2">
    <name type="scientific">Populus alba</name>
    <name type="common">White poplar</name>
    <dbReference type="NCBI Taxonomy" id="43335"/>
    <lineage>
        <taxon>Eukaryota</taxon>
        <taxon>Viridiplantae</taxon>
        <taxon>Streptophyta</taxon>
        <taxon>Embryophyta</taxon>
        <taxon>Tracheophyta</taxon>
        <taxon>Spermatophyta</taxon>
        <taxon>Magnoliopsida</taxon>
        <taxon>eudicotyledons</taxon>
        <taxon>Gunneridae</taxon>
        <taxon>Pentapetalae</taxon>
        <taxon>rosids</taxon>
        <taxon>fabids</taxon>
        <taxon>Malpighiales</taxon>
        <taxon>Salicaceae</taxon>
        <taxon>Saliceae</taxon>
        <taxon>Populus</taxon>
    </lineage>
</organism>
<proteinExistence type="predicted"/>